<dbReference type="InterPro" id="IPR025197">
    <property type="entry name" value="DUF4116"/>
</dbReference>
<name>A0AA36HU35_9DINO</name>
<dbReference type="EMBL" id="CAUJNA010000313">
    <property type="protein sequence ID" value="CAJ1375312.1"/>
    <property type="molecule type" value="Genomic_DNA"/>
</dbReference>
<gene>
    <name evidence="2" type="ORF">EVOR1521_LOCUS4616</name>
</gene>
<evidence type="ECO:0000313" key="2">
    <source>
        <dbReference type="EMBL" id="CAJ1375312.1"/>
    </source>
</evidence>
<evidence type="ECO:0000259" key="1">
    <source>
        <dbReference type="Pfam" id="PF13475"/>
    </source>
</evidence>
<comment type="caution">
    <text evidence="2">The sequence shown here is derived from an EMBL/GenBank/DDBJ whole genome shotgun (WGS) entry which is preliminary data.</text>
</comment>
<accession>A0AA36HU35</accession>
<keyword evidence="3" id="KW-1185">Reference proteome</keyword>
<dbReference type="AlphaFoldDB" id="A0AA36HU35"/>
<feature type="domain" description="DUF4116" evidence="1">
    <location>
        <begin position="271"/>
        <end position="316"/>
    </location>
</feature>
<protein>
    <recommendedName>
        <fullName evidence="1">DUF4116 domain-containing protein</fullName>
    </recommendedName>
</protein>
<reference evidence="2" key="1">
    <citation type="submission" date="2023-08" db="EMBL/GenBank/DDBJ databases">
        <authorList>
            <person name="Chen Y."/>
            <person name="Shah S."/>
            <person name="Dougan E. K."/>
            <person name="Thang M."/>
            <person name="Chan C."/>
        </authorList>
    </citation>
    <scope>NUCLEOTIDE SEQUENCE</scope>
</reference>
<organism evidence="2 3">
    <name type="scientific">Effrenium voratum</name>
    <dbReference type="NCBI Taxonomy" id="2562239"/>
    <lineage>
        <taxon>Eukaryota</taxon>
        <taxon>Sar</taxon>
        <taxon>Alveolata</taxon>
        <taxon>Dinophyceae</taxon>
        <taxon>Suessiales</taxon>
        <taxon>Symbiodiniaceae</taxon>
        <taxon>Effrenium</taxon>
    </lineage>
</organism>
<dbReference type="Pfam" id="PF13475">
    <property type="entry name" value="DUF4116"/>
    <property type="match status" value="1"/>
</dbReference>
<dbReference type="Proteomes" id="UP001178507">
    <property type="component" value="Unassembled WGS sequence"/>
</dbReference>
<evidence type="ECO:0000313" key="3">
    <source>
        <dbReference type="Proteomes" id="UP001178507"/>
    </source>
</evidence>
<sequence length="342" mass="39040">MFDMCGEGSEYMPARWNATWWGYWVVCITVEDVDEKGEENDYERFFKYKDQEEWVKTTLLRLASPPDRVVASQLDKLITGFTEFRQDWSHLPRGWVTYHSFTFLHVRGGEMTICLEKKTDKLEIMLATGTRATSFMQDFSALIRPRNPERCSAMEYKPVAPGVSVARLFEWIDGPLARGWQPYSLVGANCQHFSEELHEFLQNPAKVERQSEAEDIADILRVVSQQVTTNPKMLSDLPPHLSKERSVVLRAVHLNGMSLAYVEKQFQQDWRVVLSAVQQDGDALRFASEEMKSDRQIVLAAVQNKGAALQHADKSLHRDREMLLAAGWSGAGVLMSWSSDAS</sequence>
<proteinExistence type="predicted"/>